<dbReference type="PANTHER" id="PTHR47089:SF1">
    <property type="entry name" value="GUANOSINE ABC TRANSPORTER PERMEASE PROTEIN NUPP"/>
    <property type="match status" value="1"/>
</dbReference>
<dbReference type="RefSeq" id="WP_054876068.1">
    <property type="nucleotide sequence ID" value="NZ_LKET01000039.1"/>
</dbReference>
<dbReference type="PANTHER" id="PTHR47089">
    <property type="entry name" value="ABC TRANSPORTER, PERMEASE PROTEIN"/>
    <property type="match status" value="1"/>
</dbReference>
<feature type="transmembrane region" description="Helical" evidence="6">
    <location>
        <begin position="318"/>
        <end position="341"/>
    </location>
</feature>
<feature type="transmembrane region" description="Helical" evidence="6">
    <location>
        <begin position="58"/>
        <end position="81"/>
    </location>
</feature>
<feature type="transmembrane region" description="Helical" evidence="6">
    <location>
        <begin position="114"/>
        <end position="136"/>
    </location>
</feature>
<evidence type="ECO:0000256" key="3">
    <source>
        <dbReference type="ARBA" id="ARBA00022692"/>
    </source>
</evidence>
<dbReference type="Pfam" id="PF02653">
    <property type="entry name" value="BPD_transp_2"/>
    <property type="match status" value="1"/>
</dbReference>
<organism evidence="7 8">
    <name type="scientific">Oxobacter pfennigii</name>
    <dbReference type="NCBI Taxonomy" id="36849"/>
    <lineage>
        <taxon>Bacteria</taxon>
        <taxon>Bacillati</taxon>
        <taxon>Bacillota</taxon>
        <taxon>Clostridia</taxon>
        <taxon>Eubacteriales</taxon>
        <taxon>Clostridiaceae</taxon>
        <taxon>Oxobacter</taxon>
    </lineage>
</organism>
<proteinExistence type="predicted"/>
<dbReference type="GO" id="GO:0005886">
    <property type="term" value="C:plasma membrane"/>
    <property type="evidence" value="ECO:0007669"/>
    <property type="project" value="UniProtKB-SubCell"/>
</dbReference>
<keyword evidence="8" id="KW-1185">Reference proteome</keyword>
<accession>A0A0P8WM98</accession>
<evidence type="ECO:0000256" key="4">
    <source>
        <dbReference type="ARBA" id="ARBA00022989"/>
    </source>
</evidence>
<dbReference type="STRING" id="36849.OXPF_30790"/>
<dbReference type="AlphaFoldDB" id="A0A0P8WM98"/>
<protein>
    <submittedName>
        <fullName evidence="7">Ribose ABC transporter permease protein</fullName>
    </submittedName>
</protein>
<keyword evidence="3 6" id="KW-0812">Transmembrane</keyword>
<feature type="transmembrane region" description="Helical" evidence="6">
    <location>
        <begin position="243"/>
        <end position="265"/>
    </location>
</feature>
<evidence type="ECO:0000313" key="8">
    <source>
        <dbReference type="Proteomes" id="UP000050326"/>
    </source>
</evidence>
<dbReference type="PATRIC" id="fig|36849.3.peg.3263"/>
<dbReference type="Proteomes" id="UP000050326">
    <property type="component" value="Unassembled WGS sequence"/>
</dbReference>
<dbReference type="EMBL" id="LKET01000039">
    <property type="protein sequence ID" value="KPU43637.1"/>
    <property type="molecule type" value="Genomic_DNA"/>
</dbReference>
<dbReference type="GO" id="GO:0022857">
    <property type="term" value="F:transmembrane transporter activity"/>
    <property type="evidence" value="ECO:0007669"/>
    <property type="project" value="InterPro"/>
</dbReference>
<name>A0A0P8WM98_9CLOT</name>
<reference evidence="7 8" key="1">
    <citation type="submission" date="2015-09" db="EMBL/GenBank/DDBJ databases">
        <title>Genome sequence of Oxobacter pfennigii DSM 3222.</title>
        <authorList>
            <person name="Poehlein A."/>
            <person name="Bengelsdorf F.R."/>
            <person name="Schiel-Bengelsdorf B."/>
            <person name="Duerre P."/>
            <person name="Daniel R."/>
        </authorList>
    </citation>
    <scope>NUCLEOTIDE SEQUENCE [LARGE SCALE GENOMIC DNA]</scope>
    <source>
        <strain evidence="7 8">DSM 3222</strain>
    </source>
</reference>
<comment type="subcellular location">
    <subcellularLocation>
        <location evidence="1">Cell membrane</location>
        <topology evidence="1">Multi-pass membrane protein</topology>
    </subcellularLocation>
</comment>
<comment type="caution">
    <text evidence="7">The sequence shown here is derived from an EMBL/GenBank/DDBJ whole genome shotgun (WGS) entry which is preliminary data.</text>
</comment>
<gene>
    <name evidence="7" type="ORF">OXPF_30790</name>
</gene>
<feature type="transmembrane region" description="Helical" evidence="6">
    <location>
        <begin position="277"/>
        <end position="306"/>
    </location>
</feature>
<feature type="transmembrane region" description="Helical" evidence="6">
    <location>
        <begin position="148"/>
        <end position="166"/>
    </location>
</feature>
<dbReference type="CDD" id="cd06580">
    <property type="entry name" value="TM_PBP1_transp_TpRbsC_like"/>
    <property type="match status" value="1"/>
</dbReference>
<keyword evidence="2" id="KW-1003">Cell membrane</keyword>
<keyword evidence="5 6" id="KW-0472">Membrane</keyword>
<evidence type="ECO:0000256" key="6">
    <source>
        <dbReference type="SAM" id="Phobius"/>
    </source>
</evidence>
<evidence type="ECO:0000256" key="5">
    <source>
        <dbReference type="ARBA" id="ARBA00023136"/>
    </source>
</evidence>
<keyword evidence="4 6" id="KW-1133">Transmembrane helix</keyword>
<evidence type="ECO:0000256" key="1">
    <source>
        <dbReference type="ARBA" id="ARBA00004651"/>
    </source>
</evidence>
<dbReference type="OrthoDB" id="45037at2"/>
<sequence>MIRFVKRAEISKLKSTLIRLSAIILALLLFAIFIYLISKENPFEVYASMLKGAFGSRYRFNEVVIKAVPLIISSLGIAIAFKMKFWNIGAEGQIMMGAFAASFIALKFPGLPQIVMLTAMVIAGVLMGGIWALIPAFFKAQWRTNETIVTLMLNYVALKFVTYLQYGPWKDPKATGFPKIPNFVDAAILPKVLGIHIGWIIAIVLAIVMYIVMTHSKLGYEVSVIGESERTAQYAGIDIKKTIITAVLISGGLCGLTGMIQASAVSNTLNIEVSGGLGFTAIITTWLSGLSAPFIVVASFLFAALLQGGSYIQTAFNIPASIALMLQGIILFFVLGSEFFINFMPVTQKQLNTMIKLQASGKEGK</sequence>
<evidence type="ECO:0000256" key="2">
    <source>
        <dbReference type="ARBA" id="ARBA00022475"/>
    </source>
</evidence>
<evidence type="ECO:0000313" key="7">
    <source>
        <dbReference type="EMBL" id="KPU43637.1"/>
    </source>
</evidence>
<dbReference type="InterPro" id="IPR001851">
    <property type="entry name" value="ABC_transp_permease"/>
</dbReference>
<feature type="transmembrane region" description="Helical" evidence="6">
    <location>
        <begin position="186"/>
        <end position="212"/>
    </location>
</feature>
<feature type="transmembrane region" description="Helical" evidence="6">
    <location>
        <begin position="20"/>
        <end position="38"/>
    </location>
</feature>